<dbReference type="OrthoDB" id="8480367at2"/>
<dbReference type="InterPro" id="IPR022183">
    <property type="entry name" value="DUF3710"/>
</dbReference>
<evidence type="ECO:0000313" key="3">
    <source>
        <dbReference type="Proteomes" id="UP000188929"/>
    </source>
</evidence>
<comment type="caution">
    <text evidence="2">The sequence shown here is derived from an EMBL/GenBank/DDBJ whole genome shotgun (WGS) entry which is preliminary data.</text>
</comment>
<accession>A0A1V2I5E3</accession>
<keyword evidence="3" id="KW-1185">Reference proteome</keyword>
<organism evidence="2 3">
    <name type="scientific">Pseudofrankia asymbiotica</name>
    <dbReference type="NCBI Taxonomy" id="1834516"/>
    <lineage>
        <taxon>Bacteria</taxon>
        <taxon>Bacillati</taxon>
        <taxon>Actinomycetota</taxon>
        <taxon>Actinomycetes</taxon>
        <taxon>Frankiales</taxon>
        <taxon>Frankiaceae</taxon>
        <taxon>Pseudofrankia</taxon>
    </lineage>
</organism>
<dbReference type="EMBL" id="MOMC01000054">
    <property type="protein sequence ID" value="ONH26037.1"/>
    <property type="molecule type" value="Genomic_DNA"/>
</dbReference>
<dbReference type="STRING" id="1834516.BL253_25810"/>
<evidence type="ECO:0000313" key="2">
    <source>
        <dbReference type="EMBL" id="ONH26037.1"/>
    </source>
</evidence>
<dbReference type="Pfam" id="PF12502">
    <property type="entry name" value="DUF3710"/>
    <property type="match status" value="2"/>
</dbReference>
<feature type="compositionally biased region" description="Acidic residues" evidence="1">
    <location>
        <begin position="274"/>
        <end position="285"/>
    </location>
</feature>
<gene>
    <name evidence="2" type="ORF">BL253_25810</name>
</gene>
<feature type="region of interest" description="Disordered" evidence="1">
    <location>
        <begin position="270"/>
        <end position="359"/>
    </location>
</feature>
<dbReference type="Proteomes" id="UP000188929">
    <property type="component" value="Unassembled WGS sequence"/>
</dbReference>
<name>A0A1V2I5E3_9ACTN</name>
<evidence type="ECO:0000256" key="1">
    <source>
        <dbReference type="SAM" id="MobiDB-lite"/>
    </source>
</evidence>
<sequence length="359" mass="36741">MFRWVWSRWSRRAGPGEGLFGAGLGPRDGELVELEVNDLTPGGPYDLGLAPSDGVRRLDLGALLVPLLDGVDYRLRLDGERVSAVVALAGRSAMELTALAAPKSQGIWDDIRAEIWLAAALPGSAGNRPPPAMPALAGPALTGPVWVGGPVEVAAGHGRFGPELLLVPTAPAAPPEAPPAESSGDLDLAASGVPGPFTDLGVVSGPSALSGLAGPVRLVGVDGPRWFLQAAVTGPAAAPRDESLMDDVLRGTIVIRGGRAMPVRASLPLRLPTDTEDPAGPDDLVDPMAADPDGPPLPGRHAGQPAAWRAAARGPVSPTDLESLRPKPTGASSADPRRISYGLVPPPSGGLGRNLMTWG</sequence>
<dbReference type="RefSeq" id="WP_076819980.1">
    <property type="nucleotide sequence ID" value="NZ_MOMC01000054.1"/>
</dbReference>
<protein>
    <submittedName>
        <fullName evidence="2">Uncharacterized protein</fullName>
    </submittedName>
</protein>
<dbReference type="AlphaFoldDB" id="A0A1V2I5E3"/>
<feature type="compositionally biased region" description="Low complexity" evidence="1">
    <location>
        <begin position="302"/>
        <end position="315"/>
    </location>
</feature>
<reference evidence="3" key="1">
    <citation type="submission" date="2016-10" db="EMBL/GenBank/DDBJ databases">
        <title>Frankia sp. NRRL B-16386 Genome sequencing.</title>
        <authorList>
            <person name="Ghodhbane-Gtari F."/>
            <person name="Swanson E."/>
            <person name="Gueddou A."/>
            <person name="Hezbri K."/>
            <person name="Ktari K."/>
            <person name="Nouioui I."/>
            <person name="Morris K."/>
            <person name="Simpson S."/>
            <person name="Abebe-Akele F."/>
            <person name="Thomas K."/>
            <person name="Gtari M."/>
            <person name="Tisa L.S."/>
        </authorList>
    </citation>
    <scope>NUCLEOTIDE SEQUENCE [LARGE SCALE GENOMIC DNA]</scope>
    <source>
        <strain evidence="3">NRRL B-16386</strain>
    </source>
</reference>
<proteinExistence type="predicted"/>